<dbReference type="VEuPathDB" id="FungiDB:ASPCADRAFT_513315"/>
<keyword evidence="3" id="KW-1185">Reference proteome</keyword>
<name>A0A1R3RXS6_ASPC5</name>
<dbReference type="Gene3D" id="2.60.120.10">
    <property type="entry name" value="Jelly Rolls"/>
    <property type="match status" value="1"/>
</dbReference>
<dbReference type="InterPro" id="IPR014710">
    <property type="entry name" value="RmlC-like_jellyroll"/>
</dbReference>
<reference evidence="3" key="1">
    <citation type="journal article" date="2017" name="Genome Biol.">
        <title>Comparative genomics reveals high biological diversity and specific adaptations in the industrially and medically important fungal genus Aspergillus.</title>
        <authorList>
            <person name="de Vries R.P."/>
            <person name="Riley R."/>
            <person name="Wiebenga A."/>
            <person name="Aguilar-Osorio G."/>
            <person name="Amillis S."/>
            <person name="Uchima C.A."/>
            <person name="Anderluh G."/>
            <person name="Asadollahi M."/>
            <person name="Askin M."/>
            <person name="Barry K."/>
            <person name="Battaglia E."/>
            <person name="Bayram O."/>
            <person name="Benocci T."/>
            <person name="Braus-Stromeyer S.A."/>
            <person name="Caldana C."/>
            <person name="Canovas D."/>
            <person name="Cerqueira G.C."/>
            <person name="Chen F."/>
            <person name="Chen W."/>
            <person name="Choi C."/>
            <person name="Clum A."/>
            <person name="Dos Santos R.A."/>
            <person name="Damasio A.R."/>
            <person name="Diallinas G."/>
            <person name="Emri T."/>
            <person name="Fekete E."/>
            <person name="Flipphi M."/>
            <person name="Freyberg S."/>
            <person name="Gallo A."/>
            <person name="Gournas C."/>
            <person name="Habgood R."/>
            <person name="Hainaut M."/>
            <person name="Harispe M.L."/>
            <person name="Henrissat B."/>
            <person name="Hilden K.S."/>
            <person name="Hope R."/>
            <person name="Hossain A."/>
            <person name="Karabika E."/>
            <person name="Karaffa L."/>
            <person name="Karanyi Z."/>
            <person name="Krasevec N."/>
            <person name="Kuo A."/>
            <person name="Kusch H."/>
            <person name="LaButti K."/>
            <person name="Lagendijk E.L."/>
            <person name="Lapidus A."/>
            <person name="Levasseur A."/>
            <person name="Lindquist E."/>
            <person name="Lipzen A."/>
            <person name="Logrieco A.F."/>
            <person name="MacCabe A."/>
            <person name="Maekelae M.R."/>
            <person name="Malavazi I."/>
            <person name="Melin P."/>
            <person name="Meyer V."/>
            <person name="Mielnichuk N."/>
            <person name="Miskei M."/>
            <person name="Molnar A.P."/>
            <person name="Mule G."/>
            <person name="Ngan C.Y."/>
            <person name="Orejas M."/>
            <person name="Orosz E."/>
            <person name="Ouedraogo J.P."/>
            <person name="Overkamp K.M."/>
            <person name="Park H.-S."/>
            <person name="Perrone G."/>
            <person name="Piumi F."/>
            <person name="Punt P.J."/>
            <person name="Ram A.F."/>
            <person name="Ramon A."/>
            <person name="Rauscher S."/>
            <person name="Record E."/>
            <person name="Riano-Pachon D.M."/>
            <person name="Robert V."/>
            <person name="Roehrig J."/>
            <person name="Ruller R."/>
            <person name="Salamov A."/>
            <person name="Salih N.S."/>
            <person name="Samson R.A."/>
            <person name="Sandor E."/>
            <person name="Sanguinetti M."/>
            <person name="Schuetze T."/>
            <person name="Sepcic K."/>
            <person name="Shelest E."/>
            <person name="Sherlock G."/>
            <person name="Sophianopoulou V."/>
            <person name="Squina F.M."/>
            <person name="Sun H."/>
            <person name="Susca A."/>
            <person name="Todd R.B."/>
            <person name="Tsang A."/>
            <person name="Unkles S.E."/>
            <person name="van de Wiele N."/>
            <person name="van Rossen-Uffink D."/>
            <person name="Oliveira J.V."/>
            <person name="Vesth T.C."/>
            <person name="Visser J."/>
            <person name="Yu J.-H."/>
            <person name="Zhou M."/>
            <person name="Andersen M.R."/>
            <person name="Archer D.B."/>
            <person name="Baker S.E."/>
            <person name="Benoit I."/>
            <person name="Brakhage A.A."/>
            <person name="Braus G.H."/>
            <person name="Fischer R."/>
            <person name="Frisvad J.C."/>
            <person name="Goldman G.H."/>
            <person name="Houbraken J."/>
            <person name="Oakley B."/>
            <person name="Pocsi I."/>
            <person name="Scazzocchio C."/>
            <person name="Seiboth B."/>
            <person name="vanKuyk P.A."/>
            <person name="Wortman J."/>
            <person name="Dyer P.S."/>
            <person name="Grigoriev I.V."/>
        </authorList>
    </citation>
    <scope>NUCLEOTIDE SEQUENCE [LARGE SCALE GENOMIC DNA]</scope>
    <source>
        <strain evidence="3">ITEM 5010</strain>
    </source>
</reference>
<gene>
    <name evidence="2" type="ORF">ASPCADRAFT_513315</name>
</gene>
<dbReference type="SUPFAM" id="SSF51182">
    <property type="entry name" value="RmlC-like cupins"/>
    <property type="match status" value="1"/>
</dbReference>
<proteinExistence type="predicted"/>
<protein>
    <recommendedName>
        <fullName evidence="4">Cupin 2 conserved barrel domain-containing protein</fullName>
    </recommendedName>
</protein>
<sequence>MFAFLRSPLPPRMNRASQNPIIYEDGRSAVSFYPPDADYVFRTTLPPRTNESTTSIMEPPFHYHIHQTETFRIVKGSINLYRGLDPEPWKQLTADNDNNNNNHHHHKEAAPTATIPPKTYHRLQNASTTEDLVFDVRLAPVEHAVEERFFRNFFGYLDDCRAAHHTPSLFQLIVFLYHADIPLALPLPWHGVGVVVSRVCTMAAAIWGRWVLGYQVSYPEYYEERKAV</sequence>
<evidence type="ECO:0008006" key="4">
    <source>
        <dbReference type="Google" id="ProtNLM"/>
    </source>
</evidence>
<dbReference type="Proteomes" id="UP000188318">
    <property type="component" value="Unassembled WGS sequence"/>
</dbReference>
<dbReference type="EMBL" id="KV907495">
    <property type="protein sequence ID" value="OOF99271.1"/>
    <property type="molecule type" value="Genomic_DNA"/>
</dbReference>
<feature type="region of interest" description="Disordered" evidence="1">
    <location>
        <begin position="93"/>
        <end position="112"/>
    </location>
</feature>
<dbReference type="OMA" id="AWADPCK"/>
<dbReference type="InterPro" id="IPR011051">
    <property type="entry name" value="RmlC_Cupin_sf"/>
</dbReference>
<evidence type="ECO:0000256" key="1">
    <source>
        <dbReference type="SAM" id="MobiDB-lite"/>
    </source>
</evidence>
<dbReference type="AlphaFoldDB" id="A0A1R3RXS6"/>
<evidence type="ECO:0000313" key="3">
    <source>
        <dbReference type="Proteomes" id="UP000188318"/>
    </source>
</evidence>
<evidence type="ECO:0000313" key="2">
    <source>
        <dbReference type="EMBL" id="OOF99271.1"/>
    </source>
</evidence>
<dbReference type="OrthoDB" id="9976870at2759"/>
<accession>A0A1R3RXS6</accession>
<dbReference type="STRING" id="602072.A0A1R3RXS6"/>
<organism evidence="2 3">
    <name type="scientific">Aspergillus carbonarius (strain ITEM 5010)</name>
    <dbReference type="NCBI Taxonomy" id="602072"/>
    <lineage>
        <taxon>Eukaryota</taxon>
        <taxon>Fungi</taxon>
        <taxon>Dikarya</taxon>
        <taxon>Ascomycota</taxon>
        <taxon>Pezizomycotina</taxon>
        <taxon>Eurotiomycetes</taxon>
        <taxon>Eurotiomycetidae</taxon>
        <taxon>Eurotiales</taxon>
        <taxon>Aspergillaceae</taxon>
        <taxon>Aspergillus</taxon>
        <taxon>Aspergillus subgen. Circumdati</taxon>
    </lineage>
</organism>